<dbReference type="Gene3D" id="3.40.50.1360">
    <property type="match status" value="1"/>
</dbReference>
<dbReference type="Pfam" id="PF00455">
    <property type="entry name" value="DeoRC"/>
    <property type="match status" value="1"/>
</dbReference>
<dbReference type="InterPro" id="IPR001034">
    <property type="entry name" value="DeoR_HTH"/>
</dbReference>
<proteinExistence type="predicted"/>
<sequence>MYEAERKRKIMEILNETLRVDVQSLNQWLGVSESTIRRDLKELEEANLLKRTHGGAILPQNVNFEPTFLEKEISRGEAKKAIAAKAAELVREGDVILLDSGTTMLYLAKELKRFRKLTVVTNAIPVAQELHAFDGIELIVIGGSLRKGIWSLVGPFAEQILGMIHVDTAFVGTNAIHPEAGLSTPNVDEASIKRKMIASAKKTVLLADSSKIGEVNLVKYAALSEIDTFVTDDEASEDGLKELAAKGLKIEAVVCRGSN</sequence>
<dbReference type="InterPro" id="IPR018356">
    <property type="entry name" value="Tscrpt_reg_HTH_DeoR_CS"/>
</dbReference>
<keyword evidence="6" id="KW-1185">Reference proteome</keyword>
<dbReference type="PRINTS" id="PR00037">
    <property type="entry name" value="HTHLACR"/>
</dbReference>
<dbReference type="InterPro" id="IPR036388">
    <property type="entry name" value="WH-like_DNA-bd_sf"/>
</dbReference>
<dbReference type="InterPro" id="IPR036390">
    <property type="entry name" value="WH_DNA-bd_sf"/>
</dbReference>
<evidence type="ECO:0000259" key="4">
    <source>
        <dbReference type="PROSITE" id="PS51000"/>
    </source>
</evidence>
<keyword evidence="2" id="KW-0238">DNA-binding</keyword>
<evidence type="ECO:0000256" key="3">
    <source>
        <dbReference type="ARBA" id="ARBA00023163"/>
    </source>
</evidence>
<reference evidence="5 6" key="1">
    <citation type="submission" date="2018-10" db="EMBL/GenBank/DDBJ databases">
        <title>Genome Sequence of Cohnella sp.</title>
        <authorList>
            <person name="Srinivasan S."/>
            <person name="Kim M.K."/>
        </authorList>
    </citation>
    <scope>NUCLEOTIDE SEQUENCE [LARGE SCALE GENOMIC DNA]</scope>
    <source>
        <strain evidence="5 6">18JY8-7</strain>
    </source>
</reference>
<keyword evidence="1" id="KW-0805">Transcription regulation</keyword>
<dbReference type="GO" id="GO:0003677">
    <property type="term" value="F:DNA binding"/>
    <property type="evidence" value="ECO:0007669"/>
    <property type="project" value="UniProtKB-KW"/>
</dbReference>
<dbReference type="PANTHER" id="PTHR30363:SF44">
    <property type="entry name" value="AGA OPERON TRANSCRIPTIONAL REPRESSOR-RELATED"/>
    <property type="match status" value="1"/>
</dbReference>
<evidence type="ECO:0000313" key="5">
    <source>
        <dbReference type="EMBL" id="AYQ75220.1"/>
    </source>
</evidence>
<dbReference type="Proteomes" id="UP000269097">
    <property type="component" value="Chromosome"/>
</dbReference>
<dbReference type="SMART" id="SM01134">
    <property type="entry name" value="DeoRC"/>
    <property type="match status" value="1"/>
</dbReference>
<dbReference type="InterPro" id="IPR050313">
    <property type="entry name" value="Carb_Metab_HTH_regulators"/>
</dbReference>
<protein>
    <submittedName>
        <fullName evidence="5">DeoR/GlpR transcriptional regulator</fullName>
    </submittedName>
</protein>
<keyword evidence="3" id="KW-0804">Transcription</keyword>
<organism evidence="5 6">
    <name type="scientific">Cohnella candidum</name>
    <dbReference type="NCBI Taxonomy" id="2674991"/>
    <lineage>
        <taxon>Bacteria</taxon>
        <taxon>Bacillati</taxon>
        <taxon>Bacillota</taxon>
        <taxon>Bacilli</taxon>
        <taxon>Bacillales</taxon>
        <taxon>Paenibacillaceae</taxon>
        <taxon>Cohnella</taxon>
    </lineage>
</organism>
<dbReference type="PROSITE" id="PS00894">
    <property type="entry name" value="HTH_DEOR_1"/>
    <property type="match status" value="1"/>
</dbReference>
<dbReference type="GO" id="GO:0003700">
    <property type="term" value="F:DNA-binding transcription factor activity"/>
    <property type="evidence" value="ECO:0007669"/>
    <property type="project" value="InterPro"/>
</dbReference>
<dbReference type="EMBL" id="CP033433">
    <property type="protein sequence ID" value="AYQ75220.1"/>
    <property type="molecule type" value="Genomic_DNA"/>
</dbReference>
<dbReference type="Pfam" id="PF08220">
    <property type="entry name" value="HTH_DeoR"/>
    <property type="match status" value="1"/>
</dbReference>
<dbReference type="InterPro" id="IPR014036">
    <property type="entry name" value="DeoR-like_C"/>
</dbReference>
<dbReference type="SUPFAM" id="SSF100950">
    <property type="entry name" value="NagB/RpiA/CoA transferase-like"/>
    <property type="match status" value="1"/>
</dbReference>
<dbReference type="Gene3D" id="1.10.10.10">
    <property type="entry name" value="Winged helix-like DNA-binding domain superfamily/Winged helix DNA-binding domain"/>
    <property type="match status" value="1"/>
</dbReference>
<feature type="domain" description="HTH deoR-type" evidence="4">
    <location>
        <begin position="3"/>
        <end position="58"/>
    </location>
</feature>
<accession>A0A3G3K496</accession>
<evidence type="ECO:0000313" key="6">
    <source>
        <dbReference type="Proteomes" id="UP000269097"/>
    </source>
</evidence>
<dbReference type="PANTHER" id="PTHR30363">
    <property type="entry name" value="HTH-TYPE TRANSCRIPTIONAL REGULATOR SRLR-RELATED"/>
    <property type="match status" value="1"/>
</dbReference>
<gene>
    <name evidence="5" type="ORF">EAV92_23325</name>
</gene>
<dbReference type="KEGG" id="coh:EAV92_23325"/>
<name>A0A3G3K496_9BACL</name>
<evidence type="ECO:0000256" key="2">
    <source>
        <dbReference type="ARBA" id="ARBA00023125"/>
    </source>
</evidence>
<evidence type="ECO:0000256" key="1">
    <source>
        <dbReference type="ARBA" id="ARBA00023015"/>
    </source>
</evidence>
<dbReference type="PROSITE" id="PS51000">
    <property type="entry name" value="HTH_DEOR_2"/>
    <property type="match status" value="1"/>
</dbReference>
<dbReference type="SMART" id="SM00420">
    <property type="entry name" value="HTH_DEOR"/>
    <property type="match status" value="1"/>
</dbReference>
<dbReference type="AlphaFoldDB" id="A0A3G3K496"/>
<dbReference type="SUPFAM" id="SSF46785">
    <property type="entry name" value="Winged helix' DNA-binding domain"/>
    <property type="match status" value="1"/>
</dbReference>
<dbReference type="InterPro" id="IPR037171">
    <property type="entry name" value="NagB/RpiA_transferase-like"/>
</dbReference>
<dbReference type="RefSeq" id="WP_123043301.1">
    <property type="nucleotide sequence ID" value="NZ_CP033433.1"/>
</dbReference>